<keyword evidence="1" id="KW-0645">Protease</keyword>
<evidence type="ECO:0000313" key="6">
    <source>
        <dbReference type="EMBL" id="PJE73563.1"/>
    </source>
</evidence>
<reference evidence="7" key="1">
    <citation type="submission" date="2017-09" db="EMBL/GenBank/DDBJ databases">
        <title>Depth-based differentiation of microbial function through sediment-hosted aquifers and enrichment of novel symbionts in the deep terrestrial subsurface.</title>
        <authorList>
            <person name="Probst A.J."/>
            <person name="Ladd B."/>
            <person name="Jarett J.K."/>
            <person name="Geller-Mcgrath D.E."/>
            <person name="Sieber C.M.K."/>
            <person name="Emerson J.B."/>
            <person name="Anantharaman K."/>
            <person name="Thomas B.C."/>
            <person name="Malmstrom R."/>
            <person name="Stieglmeier M."/>
            <person name="Klingl A."/>
            <person name="Woyke T."/>
            <person name="Ryan C.M."/>
            <person name="Banfield J.F."/>
        </authorList>
    </citation>
    <scope>NUCLEOTIDE SEQUENCE [LARGE SCALE GENOMIC DNA]</scope>
</reference>
<comment type="caution">
    <text evidence="6">The sequence shown here is derived from an EMBL/GenBank/DDBJ whole genome shotgun (WGS) entry which is preliminary data.</text>
</comment>
<evidence type="ECO:0000256" key="4">
    <source>
        <dbReference type="ARBA" id="ARBA00022833"/>
    </source>
</evidence>
<keyword evidence="4" id="KW-0862">Zinc</keyword>
<protein>
    <recommendedName>
        <fullName evidence="5">Peptidase M10 metallopeptidase domain-containing protein</fullName>
    </recommendedName>
</protein>
<feature type="domain" description="Peptidase M10 metallopeptidase" evidence="5">
    <location>
        <begin position="83"/>
        <end position="158"/>
    </location>
</feature>
<dbReference type="GO" id="GO:0004222">
    <property type="term" value="F:metalloendopeptidase activity"/>
    <property type="evidence" value="ECO:0007669"/>
    <property type="project" value="InterPro"/>
</dbReference>
<keyword evidence="3" id="KW-0378">Hydrolase</keyword>
<sequence>MERVDFVHYAKPSGAGSGKPKGGNVCYKLMGVKWKNSPVDYGAQYGEQNYQNAIAFGNYPDSNVIGVTSVWYTRAGKQIVEFDMLLNTDFNWGDVAIEPVKMDLENIVTHEAGHAVGLSDIYSGSCSSVTMYGYSTEGETSKRTLEQADISGLQAMYGI</sequence>
<evidence type="ECO:0000256" key="3">
    <source>
        <dbReference type="ARBA" id="ARBA00022801"/>
    </source>
</evidence>
<dbReference type="EMBL" id="PFER01000029">
    <property type="protein sequence ID" value="PJE73563.1"/>
    <property type="molecule type" value="Genomic_DNA"/>
</dbReference>
<dbReference type="PRINTS" id="PR00138">
    <property type="entry name" value="MATRIXIN"/>
</dbReference>
<evidence type="ECO:0000259" key="5">
    <source>
        <dbReference type="Pfam" id="PF00413"/>
    </source>
</evidence>
<dbReference type="InterPro" id="IPR021190">
    <property type="entry name" value="Pept_M10A"/>
</dbReference>
<accession>A0A2M8LAB0</accession>
<evidence type="ECO:0000313" key="7">
    <source>
        <dbReference type="Proteomes" id="UP000230959"/>
    </source>
</evidence>
<dbReference type="AlphaFoldDB" id="A0A2M8LAB0"/>
<keyword evidence="2" id="KW-0479">Metal-binding</keyword>
<evidence type="ECO:0000256" key="1">
    <source>
        <dbReference type="ARBA" id="ARBA00022670"/>
    </source>
</evidence>
<proteinExistence type="predicted"/>
<dbReference type="Proteomes" id="UP000230959">
    <property type="component" value="Unassembled WGS sequence"/>
</dbReference>
<organism evidence="6 7">
    <name type="scientific">Candidatus Terrybacteria bacterium CG10_big_fil_rev_8_21_14_0_10_41_10</name>
    <dbReference type="NCBI Taxonomy" id="1975026"/>
    <lineage>
        <taxon>Bacteria</taxon>
        <taxon>Candidatus Terryibacteriota</taxon>
    </lineage>
</organism>
<dbReference type="SUPFAM" id="SSF55486">
    <property type="entry name" value="Metalloproteases ('zincins'), catalytic domain"/>
    <property type="match status" value="1"/>
</dbReference>
<name>A0A2M8LAB0_9BACT</name>
<gene>
    <name evidence="6" type="ORF">COV02_01970</name>
</gene>
<evidence type="ECO:0000256" key="2">
    <source>
        <dbReference type="ARBA" id="ARBA00022723"/>
    </source>
</evidence>
<dbReference type="GO" id="GO:0008270">
    <property type="term" value="F:zinc ion binding"/>
    <property type="evidence" value="ECO:0007669"/>
    <property type="project" value="InterPro"/>
</dbReference>
<dbReference type="Pfam" id="PF00413">
    <property type="entry name" value="Peptidase_M10"/>
    <property type="match status" value="1"/>
</dbReference>
<dbReference type="GO" id="GO:0006508">
    <property type="term" value="P:proteolysis"/>
    <property type="evidence" value="ECO:0007669"/>
    <property type="project" value="UniProtKB-KW"/>
</dbReference>
<dbReference type="InterPro" id="IPR024079">
    <property type="entry name" value="MetalloPept_cat_dom_sf"/>
</dbReference>
<dbReference type="GO" id="GO:0031012">
    <property type="term" value="C:extracellular matrix"/>
    <property type="evidence" value="ECO:0007669"/>
    <property type="project" value="InterPro"/>
</dbReference>
<dbReference type="Gene3D" id="3.40.390.10">
    <property type="entry name" value="Collagenase (Catalytic Domain)"/>
    <property type="match status" value="1"/>
</dbReference>
<dbReference type="InterPro" id="IPR001818">
    <property type="entry name" value="Pept_M10_metallopeptidase"/>
</dbReference>